<dbReference type="Gene3D" id="3.20.20.100">
    <property type="entry name" value="NADP-dependent oxidoreductase domain"/>
    <property type="match status" value="1"/>
</dbReference>
<keyword evidence="2" id="KW-0521">NADP</keyword>
<sequence length="279" mass="31613">MTTIPLFPLNSGHTIPALGLGTYKMSEETAEYAVNEALHIGYRHIDTAQMYKNEAAVGRGIKKSGVAREDIFLTTKLDNPNHAPADARRTFEQSLSDLQTDYVDLFLIHWPLLTGDYVDTWKVLEEFLADGRARSIGVSNFEVHHLQALRNNTETVPAVNQIELHPYFQNIEVEQYSKDAGIRVEAWAPIARGKVAEDRIVRELAEERDCTPAQLVLAWHLANYRIVFPKASSREHLEENFAAVDVRIFKEDVDEINNLDEFEAGRSGMHPDTMKRPGE</sequence>
<dbReference type="PRINTS" id="PR00069">
    <property type="entry name" value="ALDKETRDTASE"/>
</dbReference>
<feature type="binding site" evidence="5">
    <location>
        <position position="109"/>
    </location>
    <ligand>
        <name>substrate</name>
    </ligand>
</feature>
<dbReference type="Pfam" id="PF00248">
    <property type="entry name" value="Aldo_ket_red"/>
    <property type="match status" value="1"/>
</dbReference>
<accession>K9F1W8</accession>
<protein>
    <recommendedName>
        <fullName evidence="7">NADP-dependent oxidoreductase domain-containing protein</fullName>
    </recommendedName>
</protein>
<dbReference type="InterPro" id="IPR023210">
    <property type="entry name" value="NADP_OxRdtase_dom"/>
</dbReference>
<feature type="active site" description="Proton donor" evidence="4">
    <location>
        <position position="51"/>
    </location>
</feature>
<dbReference type="STRING" id="202789.GCA_001457435_01310"/>
<dbReference type="PATRIC" id="fig|883066.3.peg.849"/>
<dbReference type="InterPro" id="IPR018170">
    <property type="entry name" value="Aldo/ket_reductase_CS"/>
</dbReference>
<dbReference type="PANTHER" id="PTHR43827:SF3">
    <property type="entry name" value="NADP-DEPENDENT OXIDOREDUCTASE DOMAIN-CONTAINING PROTEIN"/>
    <property type="match status" value="1"/>
</dbReference>
<evidence type="ECO:0000313" key="9">
    <source>
        <dbReference type="Proteomes" id="UP000009888"/>
    </source>
</evidence>
<feature type="domain" description="NADP-dependent oxidoreductase" evidence="7">
    <location>
        <begin position="18"/>
        <end position="260"/>
    </location>
</feature>
<dbReference type="PROSITE" id="PS00062">
    <property type="entry name" value="ALDOKETO_REDUCTASE_2"/>
    <property type="match status" value="1"/>
</dbReference>
<dbReference type="InterPro" id="IPR020471">
    <property type="entry name" value="AKR"/>
</dbReference>
<dbReference type="EMBL" id="AGWL01000003">
    <property type="protein sequence ID" value="EKU95450.1"/>
    <property type="molecule type" value="Genomic_DNA"/>
</dbReference>
<dbReference type="PANTHER" id="PTHR43827">
    <property type="entry name" value="2,5-DIKETO-D-GLUCONIC ACID REDUCTASE"/>
    <property type="match status" value="1"/>
</dbReference>
<comment type="caution">
    <text evidence="8">The sequence shown here is derived from an EMBL/GenBank/DDBJ whole genome shotgun (WGS) entry which is preliminary data.</text>
</comment>
<dbReference type="eggNOG" id="COG0656">
    <property type="taxonomic scope" value="Bacteria"/>
</dbReference>
<dbReference type="PIRSF" id="PIRSF000097">
    <property type="entry name" value="AKR"/>
    <property type="match status" value="1"/>
</dbReference>
<evidence type="ECO:0000256" key="6">
    <source>
        <dbReference type="PIRSR" id="PIRSR000097-3"/>
    </source>
</evidence>
<dbReference type="HOGENOM" id="CLU_023205_0_1_11"/>
<gene>
    <name evidence="8" type="ORF">HMPREF9233_00815</name>
</gene>
<name>K9F1W8_9ACTO</name>
<evidence type="ECO:0000259" key="7">
    <source>
        <dbReference type="Pfam" id="PF00248"/>
    </source>
</evidence>
<dbReference type="InterPro" id="IPR036812">
    <property type="entry name" value="NAD(P)_OxRdtase_dom_sf"/>
</dbReference>
<evidence type="ECO:0000256" key="3">
    <source>
        <dbReference type="ARBA" id="ARBA00023002"/>
    </source>
</evidence>
<dbReference type="PROSITE" id="PS00798">
    <property type="entry name" value="ALDOKETO_REDUCTASE_1"/>
    <property type="match status" value="1"/>
</dbReference>
<dbReference type="Proteomes" id="UP000009888">
    <property type="component" value="Unassembled WGS sequence"/>
</dbReference>
<proteinExistence type="inferred from homology"/>
<dbReference type="GO" id="GO:0016616">
    <property type="term" value="F:oxidoreductase activity, acting on the CH-OH group of donors, NAD or NADP as acceptor"/>
    <property type="evidence" value="ECO:0007669"/>
    <property type="project" value="UniProtKB-ARBA"/>
</dbReference>
<dbReference type="CDD" id="cd19071">
    <property type="entry name" value="AKR_AKR1-5-like"/>
    <property type="match status" value="1"/>
</dbReference>
<organism evidence="8 9">
    <name type="scientific">Actinobaculum massiliense ACS-171-V-Col2</name>
    <dbReference type="NCBI Taxonomy" id="883066"/>
    <lineage>
        <taxon>Bacteria</taxon>
        <taxon>Bacillati</taxon>
        <taxon>Actinomycetota</taxon>
        <taxon>Actinomycetes</taxon>
        <taxon>Actinomycetales</taxon>
        <taxon>Actinomycetaceae</taxon>
        <taxon>Actinobaculum</taxon>
    </lineage>
</organism>
<keyword evidence="9" id="KW-1185">Reference proteome</keyword>
<evidence type="ECO:0000313" key="8">
    <source>
        <dbReference type="EMBL" id="EKU95450.1"/>
    </source>
</evidence>
<feature type="site" description="Lowers pKa of active site Tyr" evidence="6">
    <location>
        <position position="76"/>
    </location>
</feature>
<evidence type="ECO:0000256" key="5">
    <source>
        <dbReference type="PIRSR" id="PIRSR000097-2"/>
    </source>
</evidence>
<evidence type="ECO:0000256" key="2">
    <source>
        <dbReference type="ARBA" id="ARBA00022857"/>
    </source>
</evidence>
<dbReference type="RefSeq" id="WP_007001021.1">
    <property type="nucleotide sequence ID" value="NZ_JH992955.1"/>
</dbReference>
<reference evidence="8 9" key="1">
    <citation type="submission" date="2012-09" db="EMBL/GenBank/DDBJ databases">
        <title>The Genome Sequence of Actinobaculum massiliae ACS-171-V-COL2.</title>
        <authorList>
            <consortium name="The Broad Institute Genome Sequencing Platform"/>
            <person name="Earl A."/>
            <person name="Ward D."/>
            <person name="Feldgarden M."/>
            <person name="Gevers D."/>
            <person name="Saerens B."/>
            <person name="Vaneechoutte M."/>
            <person name="Walker B."/>
            <person name="Young S.K."/>
            <person name="Zeng Q."/>
            <person name="Gargeya S."/>
            <person name="Fitzgerald M."/>
            <person name="Haas B."/>
            <person name="Abouelleil A."/>
            <person name="Alvarado L."/>
            <person name="Arachchi H.M."/>
            <person name="Berlin A."/>
            <person name="Chapman S.B."/>
            <person name="Goldberg J."/>
            <person name="Griggs A."/>
            <person name="Gujja S."/>
            <person name="Hansen M."/>
            <person name="Howarth C."/>
            <person name="Imamovic A."/>
            <person name="Larimer J."/>
            <person name="McCowen C."/>
            <person name="Montmayeur A."/>
            <person name="Murphy C."/>
            <person name="Neiman D."/>
            <person name="Pearson M."/>
            <person name="Priest M."/>
            <person name="Roberts A."/>
            <person name="Saif S."/>
            <person name="Shea T."/>
            <person name="Sisk P."/>
            <person name="Sykes S."/>
            <person name="Wortman J."/>
            <person name="Nusbaum C."/>
            <person name="Birren B."/>
        </authorList>
    </citation>
    <scope>NUCLEOTIDE SEQUENCE [LARGE SCALE GENOMIC DNA]</scope>
    <source>
        <strain evidence="9">ACS-171-V-Col2</strain>
    </source>
</reference>
<evidence type="ECO:0000256" key="1">
    <source>
        <dbReference type="ARBA" id="ARBA00007905"/>
    </source>
</evidence>
<dbReference type="SUPFAM" id="SSF51430">
    <property type="entry name" value="NAD(P)-linked oxidoreductase"/>
    <property type="match status" value="1"/>
</dbReference>
<dbReference type="AlphaFoldDB" id="K9F1W8"/>
<comment type="similarity">
    <text evidence="1">Belongs to the aldo/keto reductase family.</text>
</comment>
<dbReference type="FunFam" id="3.20.20.100:FF:000002">
    <property type="entry name" value="2,5-diketo-D-gluconic acid reductase A"/>
    <property type="match status" value="1"/>
</dbReference>
<evidence type="ECO:0000256" key="4">
    <source>
        <dbReference type="PIRSR" id="PIRSR000097-1"/>
    </source>
</evidence>
<keyword evidence="3" id="KW-0560">Oxidoreductase</keyword>